<reference evidence="2" key="2">
    <citation type="submission" date="2024-07" db="EMBL/GenBank/DDBJ databases">
        <title>Streptomyces haneummycinica sp. nov., a new antibiotic-producing actinobacterium isolated from marine sediment.</title>
        <authorList>
            <person name="Uemura M."/>
            <person name="Hamada M."/>
            <person name="Hirano S."/>
            <person name="Kobayashi K."/>
            <person name="Ohshiro T."/>
            <person name="Kobayashi T."/>
            <person name="Terahara T."/>
        </authorList>
    </citation>
    <scope>NUCLEOTIDE SEQUENCE</scope>
    <source>
        <strain evidence="2">KM77-8</strain>
    </source>
</reference>
<evidence type="ECO:0000256" key="1">
    <source>
        <dbReference type="SAM" id="MobiDB-lite"/>
    </source>
</evidence>
<dbReference type="AlphaFoldDB" id="A0AAT9H9F5"/>
<sequence length="137" mass="13874">MPRIGASPYLGRGSVVPASPVRLQLGAAHLDKAITGLAVKVVIGEEVHPAGFLLAAVPAGDQFTGGPTGVGEVVVAAGGGIRVRESGQDGCPYSRRGGVAGTAGGLAEGNSVRRMAPARGLEERSPRMWAHRGRSLT</sequence>
<protein>
    <submittedName>
        <fullName evidence="2">Uncharacterized protein</fullName>
    </submittedName>
</protein>
<accession>A0AAT9H9F5</accession>
<evidence type="ECO:0000313" key="2">
    <source>
        <dbReference type="EMBL" id="BFO14022.1"/>
    </source>
</evidence>
<organism evidence="2">
    <name type="scientific">Streptomyces haneummycinicus</name>
    <dbReference type="NCBI Taxonomy" id="3074435"/>
    <lineage>
        <taxon>Bacteria</taxon>
        <taxon>Bacillati</taxon>
        <taxon>Actinomycetota</taxon>
        <taxon>Actinomycetes</taxon>
        <taxon>Kitasatosporales</taxon>
        <taxon>Streptomycetaceae</taxon>
        <taxon>Streptomyces</taxon>
    </lineage>
</organism>
<dbReference type="EMBL" id="AP035768">
    <property type="protein sequence ID" value="BFO14022.1"/>
    <property type="molecule type" value="Genomic_DNA"/>
</dbReference>
<reference evidence="2" key="1">
    <citation type="submission" date="2024-06" db="EMBL/GenBank/DDBJ databases">
        <authorList>
            <consortium name="consrtm"/>
            <person name="Uemura M."/>
            <person name="Terahara T."/>
        </authorList>
    </citation>
    <scope>NUCLEOTIDE SEQUENCE</scope>
    <source>
        <strain evidence="2">KM77-8</strain>
    </source>
</reference>
<name>A0AAT9H9F5_9ACTN</name>
<gene>
    <name evidence="2" type="ORF">SHKM778_04100</name>
</gene>
<feature type="region of interest" description="Disordered" evidence="1">
    <location>
        <begin position="87"/>
        <end position="106"/>
    </location>
</feature>
<proteinExistence type="predicted"/>
<feature type="region of interest" description="Disordered" evidence="1">
    <location>
        <begin position="118"/>
        <end position="137"/>
    </location>
</feature>